<gene>
    <name evidence="1" type="ORF">F4821DRAFT_277757</name>
</gene>
<name>A0ACC0D4I2_9PEZI</name>
<dbReference type="EMBL" id="MU394307">
    <property type="protein sequence ID" value="KAI6087592.1"/>
    <property type="molecule type" value="Genomic_DNA"/>
</dbReference>
<organism evidence="1 2">
    <name type="scientific">Hypoxylon rubiginosum</name>
    <dbReference type="NCBI Taxonomy" id="110542"/>
    <lineage>
        <taxon>Eukaryota</taxon>
        <taxon>Fungi</taxon>
        <taxon>Dikarya</taxon>
        <taxon>Ascomycota</taxon>
        <taxon>Pezizomycotina</taxon>
        <taxon>Sordariomycetes</taxon>
        <taxon>Xylariomycetidae</taxon>
        <taxon>Xylariales</taxon>
        <taxon>Hypoxylaceae</taxon>
        <taxon>Hypoxylon</taxon>
    </lineage>
</organism>
<keyword evidence="2" id="KW-1185">Reference proteome</keyword>
<evidence type="ECO:0000313" key="2">
    <source>
        <dbReference type="Proteomes" id="UP001497680"/>
    </source>
</evidence>
<evidence type="ECO:0000313" key="1">
    <source>
        <dbReference type="EMBL" id="KAI6087592.1"/>
    </source>
</evidence>
<sequence>MAPRRSSQQAVDKPAPDVSKSEGKNVKTAEPRRSSRTAVKRPAADDLTPAPQPKRTKALEPTDFALVSTKNIASAGEEDYETNSSDDDETHSSDDTESFDDSSEFESDSELDESDSGEESDVEEDPDNALELKALAPEERTKRGRIKNLADLILGIDVVEPDELVDDASYEAVSKRCVQAALGLPDVSPTDSAELFLNRLPSATKVGVQNFCARLGKSKPASDIDLNGFLTSDDNNWQDHDSDLTGLWDKFVDDIMALSNGQIRKSELVKPSGPLNAELAFIWHYPTFKTSKRHYGHVLDVTNPCLKVQYDKIGPNSSG</sequence>
<protein>
    <submittedName>
        <fullName evidence="1">Uncharacterized protein</fullName>
    </submittedName>
</protein>
<dbReference type="Proteomes" id="UP001497680">
    <property type="component" value="Unassembled WGS sequence"/>
</dbReference>
<accession>A0ACC0D4I2</accession>
<proteinExistence type="predicted"/>
<reference evidence="1 2" key="1">
    <citation type="journal article" date="2022" name="New Phytol.">
        <title>Ecological generalism drives hyperdiversity of secondary metabolite gene clusters in xylarialean endophytes.</title>
        <authorList>
            <person name="Franco M.E.E."/>
            <person name="Wisecaver J.H."/>
            <person name="Arnold A.E."/>
            <person name="Ju Y.M."/>
            <person name="Slot J.C."/>
            <person name="Ahrendt S."/>
            <person name="Moore L.P."/>
            <person name="Eastman K.E."/>
            <person name="Scott K."/>
            <person name="Konkel Z."/>
            <person name="Mondo S.J."/>
            <person name="Kuo A."/>
            <person name="Hayes R.D."/>
            <person name="Haridas S."/>
            <person name="Andreopoulos B."/>
            <person name="Riley R."/>
            <person name="LaButti K."/>
            <person name="Pangilinan J."/>
            <person name="Lipzen A."/>
            <person name="Amirebrahimi M."/>
            <person name="Yan J."/>
            <person name="Adam C."/>
            <person name="Keymanesh K."/>
            <person name="Ng V."/>
            <person name="Louie K."/>
            <person name="Northen T."/>
            <person name="Drula E."/>
            <person name="Henrissat B."/>
            <person name="Hsieh H.M."/>
            <person name="Youens-Clark K."/>
            <person name="Lutzoni F."/>
            <person name="Miadlikowska J."/>
            <person name="Eastwood D.C."/>
            <person name="Hamelin R.C."/>
            <person name="Grigoriev I.V."/>
            <person name="U'Ren J.M."/>
        </authorList>
    </citation>
    <scope>NUCLEOTIDE SEQUENCE [LARGE SCALE GENOMIC DNA]</scope>
    <source>
        <strain evidence="1 2">ER1909</strain>
    </source>
</reference>
<comment type="caution">
    <text evidence="1">The sequence shown here is derived from an EMBL/GenBank/DDBJ whole genome shotgun (WGS) entry which is preliminary data.</text>
</comment>